<reference evidence="2 3" key="1">
    <citation type="submission" date="2020-07" db="EMBL/GenBank/DDBJ databases">
        <title>Comparative genomics of pyrophilous fungi reveals a link between fire events and developmental genes.</title>
        <authorList>
            <consortium name="DOE Joint Genome Institute"/>
            <person name="Steindorff A.S."/>
            <person name="Carver A."/>
            <person name="Calhoun S."/>
            <person name="Stillman K."/>
            <person name="Liu H."/>
            <person name="Lipzen A."/>
            <person name="Pangilinan J."/>
            <person name="Labutti K."/>
            <person name="Bruns T.D."/>
            <person name="Grigoriev I.V."/>
        </authorList>
    </citation>
    <scope>NUCLEOTIDE SEQUENCE [LARGE SCALE GENOMIC DNA]</scope>
    <source>
        <strain evidence="2 3">CBS 144469</strain>
    </source>
</reference>
<dbReference type="Proteomes" id="UP000521943">
    <property type="component" value="Unassembled WGS sequence"/>
</dbReference>
<gene>
    <name evidence="2" type="ORF">DFP72DRAFT_931595</name>
</gene>
<evidence type="ECO:0000313" key="2">
    <source>
        <dbReference type="EMBL" id="KAF6743796.1"/>
    </source>
</evidence>
<proteinExistence type="predicted"/>
<dbReference type="EMBL" id="JACGCI010000135">
    <property type="protein sequence ID" value="KAF6743796.1"/>
    <property type="molecule type" value="Genomic_DNA"/>
</dbReference>
<keyword evidence="3" id="KW-1185">Reference proteome</keyword>
<evidence type="ECO:0000256" key="1">
    <source>
        <dbReference type="SAM" id="MobiDB-lite"/>
    </source>
</evidence>
<feature type="region of interest" description="Disordered" evidence="1">
    <location>
        <begin position="36"/>
        <end position="106"/>
    </location>
</feature>
<organism evidence="2 3">
    <name type="scientific">Ephemerocybe angulata</name>
    <dbReference type="NCBI Taxonomy" id="980116"/>
    <lineage>
        <taxon>Eukaryota</taxon>
        <taxon>Fungi</taxon>
        <taxon>Dikarya</taxon>
        <taxon>Basidiomycota</taxon>
        <taxon>Agaricomycotina</taxon>
        <taxon>Agaricomycetes</taxon>
        <taxon>Agaricomycetidae</taxon>
        <taxon>Agaricales</taxon>
        <taxon>Agaricineae</taxon>
        <taxon>Psathyrellaceae</taxon>
        <taxon>Ephemerocybe</taxon>
    </lineage>
</organism>
<dbReference type="AlphaFoldDB" id="A0A8H6LWI2"/>
<protein>
    <submittedName>
        <fullName evidence="2">Uncharacterized protein</fullName>
    </submittedName>
</protein>
<feature type="non-terminal residue" evidence="2">
    <location>
        <position position="1"/>
    </location>
</feature>
<comment type="caution">
    <text evidence="2">The sequence shown here is derived from an EMBL/GenBank/DDBJ whole genome shotgun (WGS) entry which is preliminary data.</text>
</comment>
<name>A0A8H6LWI2_9AGAR</name>
<evidence type="ECO:0000313" key="3">
    <source>
        <dbReference type="Proteomes" id="UP000521943"/>
    </source>
</evidence>
<accession>A0A8H6LWI2</accession>
<feature type="compositionally biased region" description="Polar residues" evidence="1">
    <location>
        <begin position="51"/>
        <end position="63"/>
    </location>
</feature>
<sequence length="130" mass="14294">MSLLALTAYTVTASSAPSPLQRTFATLHNVPNSSYDGFPCPPFLPPRHHGSTPSLHPPQSTNDPCREPAKPNRRRGKSPEEARAKRAKLMTKGMYRGAKRIRDAGRSIQHGRPLYMGWPCVATDSLQSSD</sequence>